<dbReference type="InterPro" id="IPR050739">
    <property type="entry name" value="MFP"/>
</dbReference>
<dbReference type="EMBL" id="CP060436">
    <property type="protein sequence ID" value="QPM90504.1"/>
    <property type="molecule type" value="Genomic_DNA"/>
</dbReference>
<dbReference type="Gene3D" id="2.40.50.100">
    <property type="match status" value="1"/>
</dbReference>
<dbReference type="Proteomes" id="UP000283786">
    <property type="component" value="Chromosome"/>
</dbReference>
<evidence type="ECO:0000256" key="8">
    <source>
        <dbReference type="ARBA" id="ARBA00023136"/>
    </source>
</evidence>
<dbReference type="OrthoDB" id="9810980at2"/>
<proteinExistence type="inferred from homology"/>
<evidence type="ECO:0000256" key="2">
    <source>
        <dbReference type="ARBA" id="ARBA00009477"/>
    </source>
</evidence>
<keyword evidence="10" id="KW-0175">Coiled coil</keyword>
<keyword evidence="14" id="KW-1185">Reference proteome</keyword>
<dbReference type="AlphaFoldDB" id="A0A418SHN0"/>
<evidence type="ECO:0000256" key="1">
    <source>
        <dbReference type="ARBA" id="ARBA00004377"/>
    </source>
</evidence>
<dbReference type="PRINTS" id="PR01490">
    <property type="entry name" value="RTXTOXIND"/>
</dbReference>
<dbReference type="RefSeq" id="WP_119839031.1">
    <property type="nucleotide sequence ID" value="NZ_CP060436.1"/>
</dbReference>
<keyword evidence="4 9" id="KW-1003">Cell membrane</keyword>
<accession>A0A418SHN0</accession>
<evidence type="ECO:0000256" key="5">
    <source>
        <dbReference type="ARBA" id="ARBA00022519"/>
    </source>
</evidence>
<evidence type="ECO:0000256" key="6">
    <source>
        <dbReference type="ARBA" id="ARBA00022692"/>
    </source>
</evidence>
<dbReference type="Gene3D" id="2.40.30.170">
    <property type="match status" value="1"/>
</dbReference>
<evidence type="ECO:0000259" key="11">
    <source>
        <dbReference type="Pfam" id="PF25994"/>
    </source>
</evidence>
<feature type="domain" description="AprE-like beta-barrel" evidence="12">
    <location>
        <begin position="321"/>
        <end position="411"/>
    </location>
</feature>
<organism evidence="13 14">
    <name type="scientific">Pseudooceanicola algae</name>
    <dbReference type="NCBI Taxonomy" id="1537215"/>
    <lineage>
        <taxon>Bacteria</taxon>
        <taxon>Pseudomonadati</taxon>
        <taxon>Pseudomonadota</taxon>
        <taxon>Alphaproteobacteria</taxon>
        <taxon>Rhodobacterales</taxon>
        <taxon>Paracoccaceae</taxon>
        <taxon>Pseudooceanicola</taxon>
    </lineage>
</organism>
<dbReference type="InterPro" id="IPR010129">
    <property type="entry name" value="T1SS_HlyD"/>
</dbReference>
<dbReference type="GO" id="GO:0005886">
    <property type="term" value="C:plasma membrane"/>
    <property type="evidence" value="ECO:0007669"/>
    <property type="project" value="UniProtKB-SubCell"/>
</dbReference>
<keyword evidence="5 9" id="KW-0997">Cell inner membrane</keyword>
<reference evidence="13 14" key="1">
    <citation type="submission" date="2020-08" db="EMBL/GenBank/DDBJ databases">
        <title>Genome sequence of Rhodobacteraceae bacterium Lw-13e.</title>
        <authorList>
            <person name="Poehlein A."/>
            <person name="Wolter L."/>
            <person name="Daniel R."/>
            <person name="Brinkhoff T."/>
        </authorList>
    </citation>
    <scope>NUCLEOTIDE SEQUENCE [LARGE SCALE GENOMIC DNA]</scope>
    <source>
        <strain evidence="13 14">Lw-13e</strain>
    </source>
</reference>
<dbReference type="Pfam" id="PF25994">
    <property type="entry name" value="HH_AprE"/>
    <property type="match status" value="1"/>
</dbReference>
<sequence length="434" mass="47879">MSNGSKWSARGPLVLGMVALLLLVGGFGSWAVMARISGAVVAGGRIEVDRNRQVVQHRDGGTVETVLVEEGDTVAAGAPLMQFDGSDLRSELALVENQLFEARARIGRFEAERDGEIEITFDQELLDLAPSRPEVNELMEGQRRLIRSRAAAIEREVEQLGRRQQQIREQIVGLDAQLASHRAQLELIEEELESQQSLLNRGLAQNSTVLALRREQEQLRGSVGELIATRAETLERGTEIDIEVLQLREQRREEAITQLRDLTHTARGAAEERRSLMARIGRLTVEAPVAGIVHDLTVQNARAVVQPGAVLTFLVPQDRPLVISVQIEPRDIDQVHAGQAATLRFSALDQRQTPALSGVVTRVSADAFEDTPGGPRFYRAELRLDPGEMDKLPEGAVLLPGMPVDCFIRTGERSPMAYLLKPLSDQFARALRES</sequence>
<keyword evidence="6" id="KW-0812">Transmembrane</keyword>
<evidence type="ECO:0000313" key="14">
    <source>
        <dbReference type="Proteomes" id="UP000283786"/>
    </source>
</evidence>
<evidence type="ECO:0000259" key="12">
    <source>
        <dbReference type="Pfam" id="PF26002"/>
    </source>
</evidence>
<evidence type="ECO:0000256" key="10">
    <source>
        <dbReference type="SAM" id="Coils"/>
    </source>
</evidence>
<evidence type="ECO:0000256" key="9">
    <source>
        <dbReference type="RuleBase" id="RU365093"/>
    </source>
</evidence>
<protein>
    <recommendedName>
        <fullName evidence="9">Membrane fusion protein (MFP) family protein</fullName>
    </recommendedName>
</protein>
<dbReference type="KEGG" id="palw:PSAL_017430"/>
<keyword evidence="8" id="KW-0472">Membrane</keyword>
<dbReference type="InterPro" id="IPR058982">
    <property type="entry name" value="Beta-barrel_AprE"/>
</dbReference>
<evidence type="ECO:0000256" key="3">
    <source>
        <dbReference type="ARBA" id="ARBA00022448"/>
    </source>
</evidence>
<dbReference type="PANTHER" id="PTHR30386">
    <property type="entry name" value="MEMBRANE FUSION SUBUNIT OF EMRAB-TOLC MULTIDRUG EFFLUX PUMP"/>
    <property type="match status" value="1"/>
</dbReference>
<dbReference type="InterPro" id="IPR058781">
    <property type="entry name" value="HH_AprE-like"/>
</dbReference>
<dbReference type="GO" id="GO:0015031">
    <property type="term" value="P:protein transport"/>
    <property type="evidence" value="ECO:0007669"/>
    <property type="project" value="InterPro"/>
</dbReference>
<keyword evidence="7" id="KW-1133">Transmembrane helix</keyword>
<comment type="subcellular location">
    <subcellularLocation>
        <location evidence="1 9">Cell inner membrane</location>
        <topology evidence="1 9">Single-pass membrane protein</topology>
    </subcellularLocation>
</comment>
<gene>
    <name evidence="13" type="primary">prsE_1</name>
    <name evidence="13" type="ORF">PSAL_017430</name>
</gene>
<evidence type="ECO:0000313" key="13">
    <source>
        <dbReference type="EMBL" id="QPM90504.1"/>
    </source>
</evidence>
<comment type="similarity">
    <text evidence="2 9">Belongs to the membrane fusion protein (MFP) (TC 8.A.1) family.</text>
</comment>
<dbReference type="Pfam" id="PF26002">
    <property type="entry name" value="Beta-barrel_AprE"/>
    <property type="match status" value="1"/>
</dbReference>
<dbReference type="PANTHER" id="PTHR30386:SF17">
    <property type="entry name" value="ALKALINE PROTEASE SECRETION PROTEIN APRE"/>
    <property type="match status" value="1"/>
</dbReference>
<dbReference type="NCBIfam" id="TIGR01843">
    <property type="entry name" value="type_I_hlyD"/>
    <property type="match status" value="1"/>
</dbReference>
<name>A0A418SHN0_9RHOB</name>
<keyword evidence="3 9" id="KW-0813">Transport</keyword>
<feature type="domain" description="AprE-like long alpha-helical hairpin" evidence="11">
    <location>
        <begin position="89"/>
        <end position="275"/>
    </location>
</feature>
<evidence type="ECO:0000256" key="7">
    <source>
        <dbReference type="ARBA" id="ARBA00022989"/>
    </source>
</evidence>
<feature type="coiled-coil region" evidence="10">
    <location>
        <begin position="150"/>
        <end position="198"/>
    </location>
</feature>
<evidence type="ECO:0000256" key="4">
    <source>
        <dbReference type="ARBA" id="ARBA00022475"/>
    </source>
</evidence>